<sequence length="190" mass="21441">MLCPTPDTGPDKIFYNRTENYGEIIFFGTPNSTENLVADANLWKVEVKAMSDADWTSTIKSYKRGPWDPAFQIIWRETTRFGCSLVKYNNTDLAELSRIFKKQVTQPMTLNTLVCHFSPAGCIEGEKPFVCTEIPSVGPLPPYIPSVNPFPPQSSVRPFSSARRLGVDMGFNFGNLFVLYMLFEHLVLSL</sequence>
<gene>
    <name evidence="1" type="primary">PR13</name>
    <name evidence="1" type="ORF">CM83_12470</name>
</gene>
<dbReference type="EMBL" id="GBRD01006398">
    <property type="protein sequence ID" value="JAG59423.1"/>
    <property type="molecule type" value="Transcribed_RNA"/>
</dbReference>
<dbReference type="InterPro" id="IPR035940">
    <property type="entry name" value="CAP_sf"/>
</dbReference>
<name>A0A0A9XHT5_LYGHE</name>
<organism evidence="1">
    <name type="scientific">Lygus hesperus</name>
    <name type="common">Western plant bug</name>
    <dbReference type="NCBI Taxonomy" id="30085"/>
    <lineage>
        <taxon>Eukaryota</taxon>
        <taxon>Metazoa</taxon>
        <taxon>Ecdysozoa</taxon>
        <taxon>Arthropoda</taxon>
        <taxon>Hexapoda</taxon>
        <taxon>Insecta</taxon>
        <taxon>Pterygota</taxon>
        <taxon>Neoptera</taxon>
        <taxon>Paraneoptera</taxon>
        <taxon>Hemiptera</taxon>
        <taxon>Heteroptera</taxon>
        <taxon>Panheteroptera</taxon>
        <taxon>Cimicomorpha</taxon>
        <taxon>Miridae</taxon>
        <taxon>Mirini</taxon>
        <taxon>Lygus</taxon>
    </lineage>
</organism>
<protein>
    <submittedName>
        <fullName evidence="1">Pathogenesis-related protein PRB1-3</fullName>
    </submittedName>
</protein>
<dbReference type="Gene3D" id="3.40.33.10">
    <property type="entry name" value="CAP"/>
    <property type="match status" value="1"/>
</dbReference>
<evidence type="ECO:0000313" key="1">
    <source>
        <dbReference type="EMBL" id="JAG20292.1"/>
    </source>
</evidence>
<reference evidence="1" key="1">
    <citation type="journal article" date="2014" name="PLoS ONE">
        <title>Transcriptome-Based Identification of ABC Transporters in the Western Tarnished Plant Bug Lygus hesperus.</title>
        <authorList>
            <person name="Hull J.J."/>
            <person name="Chaney K."/>
            <person name="Geib S.M."/>
            <person name="Fabrick J.A."/>
            <person name="Brent C.S."/>
            <person name="Walsh D."/>
            <person name="Lavine L.C."/>
        </authorList>
    </citation>
    <scope>NUCLEOTIDE SEQUENCE</scope>
</reference>
<dbReference type="EMBL" id="GBHO01023312">
    <property type="protein sequence ID" value="JAG20292.1"/>
    <property type="molecule type" value="Transcribed_RNA"/>
</dbReference>
<evidence type="ECO:0000313" key="2">
    <source>
        <dbReference type="EMBL" id="JAG59423.1"/>
    </source>
</evidence>
<dbReference type="SUPFAM" id="SSF55797">
    <property type="entry name" value="PR-1-like"/>
    <property type="match status" value="1"/>
</dbReference>
<reference evidence="2" key="3">
    <citation type="submission" date="2014-09" db="EMBL/GenBank/DDBJ databases">
        <authorList>
            <person name="Magalhaes I.L.F."/>
            <person name="Oliveira U."/>
            <person name="Santos F.R."/>
            <person name="Vidigal T.H.D.A."/>
            <person name="Brescovit A.D."/>
            <person name="Santos A.J."/>
        </authorList>
    </citation>
    <scope>NUCLEOTIDE SEQUENCE</scope>
</reference>
<accession>A0A0A9XHT5</accession>
<proteinExistence type="predicted"/>
<dbReference type="AlphaFoldDB" id="A0A0A9XHT5"/>
<reference evidence="1" key="2">
    <citation type="submission" date="2014-07" db="EMBL/GenBank/DDBJ databases">
        <authorList>
            <person name="Hull J."/>
        </authorList>
    </citation>
    <scope>NUCLEOTIDE SEQUENCE</scope>
</reference>